<reference evidence="2" key="1">
    <citation type="submission" date="2022-10" db="EMBL/GenBank/DDBJ databases">
        <title>Genome assembly of Pristionchus species.</title>
        <authorList>
            <person name="Yoshida K."/>
            <person name="Sommer R.J."/>
        </authorList>
    </citation>
    <scope>NUCLEOTIDE SEQUENCE [LARGE SCALE GENOMIC DNA]</scope>
    <source>
        <strain evidence="2">RS5460</strain>
    </source>
</reference>
<proteinExistence type="predicted"/>
<gene>
    <name evidence="1" type="ORF">PMAYCL1PPCAC_27648</name>
</gene>
<organism evidence="1 2">
    <name type="scientific">Pristionchus mayeri</name>
    <dbReference type="NCBI Taxonomy" id="1317129"/>
    <lineage>
        <taxon>Eukaryota</taxon>
        <taxon>Metazoa</taxon>
        <taxon>Ecdysozoa</taxon>
        <taxon>Nematoda</taxon>
        <taxon>Chromadorea</taxon>
        <taxon>Rhabditida</taxon>
        <taxon>Rhabditina</taxon>
        <taxon>Diplogasteromorpha</taxon>
        <taxon>Diplogasteroidea</taxon>
        <taxon>Neodiplogasteridae</taxon>
        <taxon>Pristionchus</taxon>
    </lineage>
</organism>
<sequence length="106" mass="12089">SEHHSATHAVFLTESRVRLKYGIDLALGFDFPMEIKPDWENERRDLPTLSCLNSTCFGFSKTKGSASVTRKWTYHEAPIRGSSFNITFCPKQKNGVVDDDDDYLED</sequence>
<dbReference type="Proteomes" id="UP001328107">
    <property type="component" value="Unassembled WGS sequence"/>
</dbReference>
<dbReference type="AlphaFoldDB" id="A0AAN5D638"/>
<keyword evidence="2" id="KW-1185">Reference proteome</keyword>
<dbReference type="EMBL" id="BTRK01000006">
    <property type="protein sequence ID" value="GMR57453.1"/>
    <property type="molecule type" value="Genomic_DNA"/>
</dbReference>
<evidence type="ECO:0000313" key="1">
    <source>
        <dbReference type="EMBL" id="GMR57453.1"/>
    </source>
</evidence>
<evidence type="ECO:0000313" key="2">
    <source>
        <dbReference type="Proteomes" id="UP001328107"/>
    </source>
</evidence>
<accession>A0AAN5D638</accession>
<protein>
    <submittedName>
        <fullName evidence="1">Uncharacterized protein</fullName>
    </submittedName>
</protein>
<name>A0AAN5D638_9BILA</name>
<comment type="caution">
    <text evidence="1">The sequence shown here is derived from an EMBL/GenBank/DDBJ whole genome shotgun (WGS) entry which is preliminary data.</text>
</comment>
<feature type="non-terminal residue" evidence="1">
    <location>
        <position position="1"/>
    </location>
</feature>
<feature type="non-terminal residue" evidence="1">
    <location>
        <position position="106"/>
    </location>
</feature>